<dbReference type="HAMAP" id="MF_01346">
    <property type="entry name" value="ATP_synth_alpha_bact"/>
    <property type="match status" value="1"/>
</dbReference>
<keyword evidence="9 14" id="KW-1278">Translocase</keyword>
<dbReference type="OrthoDB" id="9803053at2"/>
<evidence type="ECO:0000256" key="2">
    <source>
        <dbReference type="ARBA" id="ARBA00004170"/>
    </source>
</evidence>
<comment type="function">
    <text evidence="1 14">Produces ATP from ADP in the presence of a proton gradient across the membrane. The alpha chain is a regulatory subunit.</text>
</comment>
<accession>A0A1M5LVY4</accession>
<protein>
    <recommendedName>
        <fullName evidence="14">ATP synthase subunit alpha</fullName>
        <ecNumber evidence="14">7.1.2.2</ecNumber>
    </recommendedName>
    <alternativeName>
        <fullName evidence="14">ATP synthase F1 sector subunit alpha</fullName>
    </alternativeName>
    <alternativeName>
        <fullName evidence="14">F-ATPase subunit alpha</fullName>
    </alternativeName>
</protein>
<dbReference type="STRING" id="930117.SAMN05216225_105110"/>
<evidence type="ECO:0000256" key="14">
    <source>
        <dbReference type="HAMAP-Rule" id="MF_01346"/>
    </source>
</evidence>
<keyword evidence="12 14" id="KW-0139">CF(1)</keyword>
<dbReference type="FunFam" id="2.40.30.20:FF:000001">
    <property type="entry name" value="ATP synthase subunit alpha"/>
    <property type="match status" value="1"/>
</dbReference>
<comment type="subcellular location">
    <subcellularLocation>
        <location evidence="14">Cell membrane</location>
        <topology evidence="14">Peripheral membrane protein</topology>
    </subcellularLocation>
    <subcellularLocation>
        <location evidence="2">Membrane</location>
        <topology evidence="2">Peripheral membrane protein</topology>
    </subcellularLocation>
</comment>
<dbReference type="InterPro" id="IPR038376">
    <property type="entry name" value="ATP_synth_asu_C_sf"/>
</dbReference>
<evidence type="ECO:0000256" key="7">
    <source>
        <dbReference type="ARBA" id="ARBA00022781"/>
    </source>
</evidence>
<feature type="binding site" evidence="14">
    <location>
        <begin position="169"/>
        <end position="176"/>
    </location>
    <ligand>
        <name>ATP</name>
        <dbReference type="ChEBI" id="CHEBI:30616"/>
    </ligand>
</feature>
<dbReference type="InterPro" id="IPR020003">
    <property type="entry name" value="ATPase_a/bsu_AS"/>
</dbReference>
<keyword evidence="13 14" id="KW-0066">ATP synthesis</keyword>
<reference evidence="18 19" key="1">
    <citation type="submission" date="2016-11" db="EMBL/GenBank/DDBJ databases">
        <authorList>
            <person name="Jaros S."/>
            <person name="Januszkiewicz K."/>
            <person name="Wedrychowicz H."/>
        </authorList>
    </citation>
    <scope>NUCLEOTIDE SEQUENCE [LARGE SCALE GENOMIC DNA]</scope>
    <source>
        <strain evidence="18 19">IBRC-M 10683</strain>
    </source>
</reference>
<dbReference type="NCBIfam" id="TIGR00962">
    <property type="entry name" value="atpA"/>
    <property type="match status" value="1"/>
</dbReference>
<feature type="domain" description="ATP synthase alpha subunit C-terminal" evidence="16">
    <location>
        <begin position="371"/>
        <end position="492"/>
    </location>
</feature>
<dbReference type="FunFam" id="3.40.50.300:FF:000002">
    <property type="entry name" value="ATP synthase subunit alpha"/>
    <property type="match status" value="1"/>
</dbReference>
<evidence type="ECO:0000313" key="18">
    <source>
        <dbReference type="EMBL" id="SHG69166.1"/>
    </source>
</evidence>
<dbReference type="InterPro" id="IPR036121">
    <property type="entry name" value="ATPase_F1/V1/A1_a/bsu_N_sf"/>
</dbReference>
<dbReference type="PIRSF" id="PIRSF039088">
    <property type="entry name" value="F_ATPase_subunit_alpha"/>
    <property type="match status" value="1"/>
</dbReference>
<dbReference type="Gene3D" id="1.20.150.20">
    <property type="entry name" value="ATP synthase alpha/beta chain, C-terminal domain"/>
    <property type="match status" value="1"/>
</dbReference>
<evidence type="ECO:0000256" key="10">
    <source>
        <dbReference type="ARBA" id="ARBA00023065"/>
    </source>
</evidence>
<dbReference type="GO" id="GO:0005524">
    <property type="term" value="F:ATP binding"/>
    <property type="evidence" value="ECO:0007669"/>
    <property type="project" value="UniProtKB-UniRule"/>
</dbReference>
<dbReference type="Pfam" id="PF00306">
    <property type="entry name" value="ATP-synt_ab_C"/>
    <property type="match status" value="1"/>
</dbReference>
<keyword evidence="6 14" id="KW-0547">Nucleotide-binding</keyword>
<feature type="domain" description="ATPase F1/V1/A1 complex alpha/beta subunit nucleotide-binding" evidence="15">
    <location>
        <begin position="149"/>
        <end position="364"/>
    </location>
</feature>
<dbReference type="EC" id="7.1.2.2" evidence="14"/>
<dbReference type="PANTHER" id="PTHR48082:SF2">
    <property type="entry name" value="ATP SYNTHASE SUBUNIT ALPHA, MITOCHONDRIAL"/>
    <property type="match status" value="1"/>
</dbReference>
<evidence type="ECO:0000259" key="16">
    <source>
        <dbReference type="Pfam" id="PF00306"/>
    </source>
</evidence>
<name>A0A1M5LVY4_9BACI</name>
<feature type="site" description="Required for activity" evidence="14">
    <location>
        <position position="362"/>
    </location>
</feature>
<keyword evidence="5 14" id="KW-1003">Cell membrane</keyword>
<dbReference type="Proteomes" id="UP000183988">
    <property type="component" value="Unassembled WGS sequence"/>
</dbReference>
<sequence>MSIKAEEISKLIKQQIESYDSEIEVNDVGTVIEIGDGIARAHGLDNVMAGELVEFANGVMGMAQNLEESNVGIVILGPYTDIKEGDEVRRTGRIMQVPVGEELVGRVVNPLGQAIDGKGPIETSKTRAIESPAPGVMDRKSVDEPLQTGIKAIDALVPIGRGQRELIIGDRQTGKTTVAVDTILNQKDQDMICIYVAIGQKESTVRGTVETFRRYGALDYTIVVSAGASDPAPLLYLAPYAGVSMGEEFMYNGKHVLVVYDDLSKQAAAYRELSLLLRRPPGREAFPGDVFYLHSRLLERAAKLSDAKGGGSLTALPFVETQAGDISAYIPTNVISITDGQIFLQSDLFFSGVRPAINAGLSVSRVGGSAQIKAMKKVAGTLRLDLASFRELEAFAQFGSDLDKATLAKLKRGERTVEVLKQGLHKPLKVEKQVMIIYALTKGYLDDIPVEDVTRFEAEFHAWLDSNREELLASIRDTGNLPEAEDMNDAVESFKKTFLPTEN</sequence>
<evidence type="ECO:0000256" key="1">
    <source>
        <dbReference type="ARBA" id="ARBA00003784"/>
    </source>
</evidence>
<evidence type="ECO:0000256" key="12">
    <source>
        <dbReference type="ARBA" id="ARBA00023196"/>
    </source>
</evidence>
<dbReference type="PROSITE" id="PS00152">
    <property type="entry name" value="ATPASE_ALPHA_BETA"/>
    <property type="match status" value="1"/>
</dbReference>
<dbReference type="Pfam" id="PF00006">
    <property type="entry name" value="ATP-synt_ab"/>
    <property type="match status" value="1"/>
</dbReference>
<dbReference type="GO" id="GO:0045259">
    <property type="term" value="C:proton-transporting ATP synthase complex"/>
    <property type="evidence" value="ECO:0007669"/>
    <property type="project" value="UniProtKB-KW"/>
</dbReference>
<evidence type="ECO:0000256" key="9">
    <source>
        <dbReference type="ARBA" id="ARBA00022967"/>
    </source>
</evidence>
<evidence type="ECO:0000313" key="19">
    <source>
        <dbReference type="Proteomes" id="UP000183988"/>
    </source>
</evidence>
<comment type="similarity">
    <text evidence="3 14">Belongs to the ATPase alpha/beta chains family.</text>
</comment>
<dbReference type="InterPro" id="IPR033732">
    <property type="entry name" value="ATP_synth_F1_a_nt-bd_dom"/>
</dbReference>
<gene>
    <name evidence="14" type="primary">atpA</name>
    <name evidence="18" type="ORF">SAMN05216225_105110</name>
</gene>
<dbReference type="EMBL" id="FQVW01000051">
    <property type="protein sequence ID" value="SHG69166.1"/>
    <property type="molecule type" value="Genomic_DNA"/>
</dbReference>
<keyword evidence="7 14" id="KW-0375">Hydrogen ion transport</keyword>
<evidence type="ECO:0000256" key="13">
    <source>
        <dbReference type="ARBA" id="ARBA00023310"/>
    </source>
</evidence>
<keyword evidence="19" id="KW-1185">Reference proteome</keyword>
<dbReference type="SUPFAM" id="SSF47917">
    <property type="entry name" value="C-terminal domain of alpha and beta subunits of F1 ATP synthase"/>
    <property type="match status" value="1"/>
</dbReference>
<feature type="domain" description="ATPase F1/V1/A1 complex alpha/beta subunit N-terminal" evidence="17">
    <location>
        <begin position="26"/>
        <end position="92"/>
    </location>
</feature>
<dbReference type="RefSeq" id="WP_072891718.1">
    <property type="nucleotide sequence ID" value="NZ_FQVW01000051.1"/>
</dbReference>
<evidence type="ECO:0000256" key="8">
    <source>
        <dbReference type="ARBA" id="ARBA00022840"/>
    </source>
</evidence>
<dbReference type="SUPFAM" id="SSF52540">
    <property type="entry name" value="P-loop containing nucleoside triphosphate hydrolases"/>
    <property type="match status" value="1"/>
</dbReference>
<keyword evidence="4 14" id="KW-0813">Transport</keyword>
<dbReference type="InterPro" id="IPR023366">
    <property type="entry name" value="ATP_synth_asu-like_sf"/>
</dbReference>
<keyword evidence="10 14" id="KW-0406">Ion transport</keyword>
<dbReference type="PANTHER" id="PTHR48082">
    <property type="entry name" value="ATP SYNTHASE SUBUNIT ALPHA, MITOCHONDRIAL"/>
    <property type="match status" value="1"/>
</dbReference>
<evidence type="ECO:0000256" key="11">
    <source>
        <dbReference type="ARBA" id="ARBA00023136"/>
    </source>
</evidence>
<dbReference type="InterPro" id="IPR027417">
    <property type="entry name" value="P-loop_NTPase"/>
</dbReference>
<dbReference type="AlphaFoldDB" id="A0A1M5LVY4"/>
<dbReference type="CDD" id="cd18113">
    <property type="entry name" value="ATP-synt_F1_alpha_C"/>
    <property type="match status" value="1"/>
</dbReference>
<dbReference type="GO" id="GO:0046933">
    <property type="term" value="F:proton-transporting ATP synthase activity, rotational mechanism"/>
    <property type="evidence" value="ECO:0007669"/>
    <property type="project" value="UniProtKB-UniRule"/>
</dbReference>
<dbReference type="NCBIfam" id="NF009884">
    <property type="entry name" value="PRK13343.1"/>
    <property type="match status" value="1"/>
</dbReference>
<keyword evidence="11 14" id="KW-0472">Membrane</keyword>
<dbReference type="CDD" id="cd18116">
    <property type="entry name" value="ATP-synt_F1_alpha_N"/>
    <property type="match status" value="1"/>
</dbReference>
<dbReference type="InterPro" id="IPR000793">
    <property type="entry name" value="ATP_synth_asu_C"/>
</dbReference>
<dbReference type="Gene3D" id="2.40.30.20">
    <property type="match status" value="1"/>
</dbReference>
<dbReference type="InterPro" id="IPR005294">
    <property type="entry name" value="ATP_synth_F1_asu"/>
</dbReference>
<dbReference type="CDD" id="cd01132">
    <property type="entry name" value="F1-ATPase_alpha_CD"/>
    <property type="match status" value="1"/>
</dbReference>
<dbReference type="FunFam" id="1.20.150.20:FF:000001">
    <property type="entry name" value="ATP synthase subunit alpha"/>
    <property type="match status" value="1"/>
</dbReference>
<dbReference type="GO" id="GO:0043531">
    <property type="term" value="F:ADP binding"/>
    <property type="evidence" value="ECO:0007669"/>
    <property type="project" value="TreeGrafter"/>
</dbReference>
<evidence type="ECO:0000259" key="17">
    <source>
        <dbReference type="Pfam" id="PF02874"/>
    </source>
</evidence>
<comment type="catalytic activity">
    <reaction evidence="14">
        <text>ATP + H2O + 4 H(+)(in) = ADP + phosphate + 5 H(+)(out)</text>
        <dbReference type="Rhea" id="RHEA:57720"/>
        <dbReference type="ChEBI" id="CHEBI:15377"/>
        <dbReference type="ChEBI" id="CHEBI:15378"/>
        <dbReference type="ChEBI" id="CHEBI:30616"/>
        <dbReference type="ChEBI" id="CHEBI:43474"/>
        <dbReference type="ChEBI" id="CHEBI:456216"/>
        <dbReference type="EC" id="7.1.2.2"/>
    </reaction>
</comment>
<evidence type="ECO:0000256" key="5">
    <source>
        <dbReference type="ARBA" id="ARBA00022475"/>
    </source>
</evidence>
<dbReference type="Gene3D" id="3.40.50.300">
    <property type="entry name" value="P-loop containing nucleotide triphosphate hydrolases"/>
    <property type="match status" value="1"/>
</dbReference>
<evidence type="ECO:0000256" key="6">
    <source>
        <dbReference type="ARBA" id="ARBA00022741"/>
    </source>
</evidence>
<proteinExistence type="inferred from homology"/>
<keyword evidence="8 14" id="KW-0067">ATP-binding</keyword>
<organism evidence="18 19">
    <name type="scientific">Ornithinibacillus halophilus</name>
    <dbReference type="NCBI Taxonomy" id="930117"/>
    <lineage>
        <taxon>Bacteria</taxon>
        <taxon>Bacillati</taxon>
        <taxon>Bacillota</taxon>
        <taxon>Bacilli</taxon>
        <taxon>Bacillales</taxon>
        <taxon>Bacillaceae</taxon>
        <taxon>Ornithinibacillus</taxon>
    </lineage>
</organism>
<dbReference type="SUPFAM" id="SSF50615">
    <property type="entry name" value="N-terminal domain of alpha and beta subunits of F1 ATP synthase"/>
    <property type="match status" value="1"/>
</dbReference>
<evidence type="ECO:0000256" key="4">
    <source>
        <dbReference type="ARBA" id="ARBA00022448"/>
    </source>
</evidence>
<dbReference type="InterPro" id="IPR004100">
    <property type="entry name" value="ATPase_F1/V1/A1_a/bsu_N"/>
</dbReference>
<dbReference type="GO" id="GO:0005886">
    <property type="term" value="C:plasma membrane"/>
    <property type="evidence" value="ECO:0007669"/>
    <property type="project" value="UniProtKB-SubCell"/>
</dbReference>
<dbReference type="InterPro" id="IPR000194">
    <property type="entry name" value="ATPase_F1/V1/A1_a/bsu_nucl-bd"/>
</dbReference>
<evidence type="ECO:0000259" key="15">
    <source>
        <dbReference type="Pfam" id="PF00006"/>
    </source>
</evidence>
<dbReference type="Pfam" id="PF02874">
    <property type="entry name" value="ATP-synt_ab_N"/>
    <property type="match status" value="1"/>
</dbReference>
<evidence type="ECO:0000256" key="3">
    <source>
        <dbReference type="ARBA" id="ARBA00008936"/>
    </source>
</evidence>